<sequence>MIRKATLADLDFLIQIDLKKEGLTLTEESQMMNEDLRLHREKIMKFLIDENRGAFVYEEDNAGNRIGMIMYSIANRDEKYPPSWKTIFHELDRKLFQEDGRFVEIFNLWVAPGFRRSGIATKLKRKLEEVAKIHDVNLIYTHTEEQNIHVVELNKKLGYKEIRRGPIWDEVIRISLIKHL</sequence>
<dbReference type="CDD" id="cd04301">
    <property type="entry name" value="NAT_SF"/>
    <property type="match status" value="1"/>
</dbReference>
<evidence type="ECO:0000313" key="3">
    <source>
        <dbReference type="Proteomes" id="UP000307943"/>
    </source>
</evidence>
<gene>
    <name evidence="2" type="ORF">FE784_00065</name>
</gene>
<evidence type="ECO:0000313" key="2">
    <source>
        <dbReference type="EMBL" id="TNJ68099.1"/>
    </source>
</evidence>
<dbReference type="PROSITE" id="PS51186">
    <property type="entry name" value="GNAT"/>
    <property type="match status" value="1"/>
</dbReference>
<dbReference type="Pfam" id="PF00583">
    <property type="entry name" value="Acetyltransf_1"/>
    <property type="match status" value="1"/>
</dbReference>
<name>A0A5C4TI49_9BACL</name>
<comment type="caution">
    <text evidence="2">The sequence shown here is derived from an EMBL/GenBank/DDBJ whole genome shotgun (WGS) entry which is preliminary data.</text>
</comment>
<dbReference type="InterPro" id="IPR016181">
    <property type="entry name" value="Acyl_CoA_acyltransferase"/>
</dbReference>
<organism evidence="2 3">
    <name type="scientific">Paenibacillus hemerocallicola</name>
    <dbReference type="NCBI Taxonomy" id="1172614"/>
    <lineage>
        <taxon>Bacteria</taxon>
        <taxon>Bacillati</taxon>
        <taxon>Bacillota</taxon>
        <taxon>Bacilli</taxon>
        <taxon>Bacillales</taxon>
        <taxon>Paenibacillaceae</taxon>
        <taxon>Paenibacillus</taxon>
    </lineage>
</organism>
<feature type="domain" description="N-acetyltransferase" evidence="1">
    <location>
        <begin position="1"/>
        <end position="180"/>
    </location>
</feature>
<accession>A0A5C4TI49</accession>
<reference evidence="2 3" key="1">
    <citation type="submission" date="2019-05" db="EMBL/GenBank/DDBJ databases">
        <title>We sequenced the genome of Paenibacillus hemerocallicola KCTC 33185 for further insight into its adaptation and study the phylogeny of Paenibacillus.</title>
        <authorList>
            <person name="Narsing Rao M.P."/>
        </authorList>
    </citation>
    <scope>NUCLEOTIDE SEQUENCE [LARGE SCALE GENOMIC DNA]</scope>
    <source>
        <strain evidence="2 3">KCTC 33185</strain>
    </source>
</reference>
<dbReference type="OrthoDB" id="2607510at2"/>
<dbReference type="SUPFAM" id="SSF55729">
    <property type="entry name" value="Acyl-CoA N-acyltransferases (Nat)"/>
    <property type="match status" value="1"/>
</dbReference>
<dbReference type="Gene3D" id="3.40.630.30">
    <property type="match status" value="1"/>
</dbReference>
<evidence type="ECO:0000259" key="1">
    <source>
        <dbReference type="PROSITE" id="PS51186"/>
    </source>
</evidence>
<keyword evidence="3" id="KW-1185">Reference proteome</keyword>
<proteinExistence type="predicted"/>
<dbReference type="GO" id="GO:0016747">
    <property type="term" value="F:acyltransferase activity, transferring groups other than amino-acyl groups"/>
    <property type="evidence" value="ECO:0007669"/>
    <property type="project" value="InterPro"/>
</dbReference>
<dbReference type="Proteomes" id="UP000307943">
    <property type="component" value="Unassembled WGS sequence"/>
</dbReference>
<dbReference type="RefSeq" id="WP_139600076.1">
    <property type="nucleotide sequence ID" value="NZ_VDCQ01000001.1"/>
</dbReference>
<dbReference type="EMBL" id="VDCQ01000001">
    <property type="protein sequence ID" value="TNJ68099.1"/>
    <property type="molecule type" value="Genomic_DNA"/>
</dbReference>
<keyword evidence="2" id="KW-0808">Transferase</keyword>
<dbReference type="InterPro" id="IPR000182">
    <property type="entry name" value="GNAT_dom"/>
</dbReference>
<dbReference type="AlphaFoldDB" id="A0A5C4TI49"/>
<protein>
    <submittedName>
        <fullName evidence="2">GNAT family N-acetyltransferase</fullName>
    </submittedName>
</protein>